<protein>
    <submittedName>
        <fullName evidence="1">Uncharacterized protein</fullName>
    </submittedName>
</protein>
<name>Q2GXU6_CHAGB</name>
<keyword evidence="2" id="KW-1185">Reference proteome</keyword>
<evidence type="ECO:0000313" key="2">
    <source>
        <dbReference type="Proteomes" id="UP000001056"/>
    </source>
</evidence>
<gene>
    <name evidence="1" type="ORF">CHGG_07208</name>
</gene>
<evidence type="ECO:0000313" key="1">
    <source>
        <dbReference type="EMBL" id="EAQ85955.1"/>
    </source>
</evidence>
<organism evidence="1 2">
    <name type="scientific">Chaetomium globosum (strain ATCC 6205 / CBS 148.51 / DSM 1962 / NBRC 6347 / NRRL 1970)</name>
    <name type="common">Soil fungus</name>
    <dbReference type="NCBI Taxonomy" id="306901"/>
    <lineage>
        <taxon>Eukaryota</taxon>
        <taxon>Fungi</taxon>
        <taxon>Dikarya</taxon>
        <taxon>Ascomycota</taxon>
        <taxon>Pezizomycotina</taxon>
        <taxon>Sordariomycetes</taxon>
        <taxon>Sordariomycetidae</taxon>
        <taxon>Sordariales</taxon>
        <taxon>Chaetomiaceae</taxon>
        <taxon>Chaetomium</taxon>
    </lineage>
</organism>
<dbReference type="EMBL" id="CH408033">
    <property type="protein sequence ID" value="EAQ85955.1"/>
    <property type="molecule type" value="Genomic_DNA"/>
</dbReference>
<dbReference type="AlphaFoldDB" id="Q2GXU6"/>
<sequence>MGVDRCGALVEKDEQVCPGKAWCECAAISVANLGNASESQGVGLNLQGNFWLFSALVVLWV</sequence>
<dbReference type="RefSeq" id="XP_001224864.1">
    <property type="nucleotide sequence ID" value="XM_001224863.1"/>
</dbReference>
<dbReference type="VEuPathDB" id="FungiDB:CHGG_07208"/>
<dbReference type="GeneID" id="4393307"/>
<reference evidence="2" key="1">
    <citation type="journal article" date="2015" name="Genome Announc.">
        <title>Draft genome sequence of the cellulolytic fungus Chaetomium globosum.</title>
        <authorList>
            <person name="Cuomo C.A."/>
            <person name="Untereiner W.A."/>
            <person name="Ma L.-J."/>
            <person name="Grabherr M."/>
            <person name="Birren B.W."/>
        </authorList>
    </citation>
    <scope>NUCLEOTIDE SEQUENCE [LARGE SCALE GENOMIC DNA]</scope>
    <source>
        <strain evidence="2">ATCC 6205 / CBS 148.51 / DSM 1962 / NBRC 6347 / NRRL 1970</strain>
    </source>
</reference>
<dbReference type="HOGENOM" id="CLU_2922434_0_0_1"/>
<proteinExistence type="predicted"/>
<dbReference type="Proteomes" id="UP000001056">
    <property type="component" value="Unassembled WGS sequence"/>
</dbReference>
<accession>Q2GXU6</accession>
<dbReference type="InParanoid" id="Q2GXU6"/>